<feature type="transmembrane region" description="Helical" evidence="1">
    <location>
        <begin position="45"/>
        <end position="68"/>
    </location>
</feature>
<feature type="signal peptide" evidence="2">
    <location>
        <begin position="1"/>
        <end position="21"/>
    </location>
</feature>
<reference evidence="3" key="1">
    <citation type="submission" date="2022-12" db="EMBL/GenBank/DDBJ databases">
        <title>Draft genome assemblies for two species of Escallonia (Escalloniales).</title>
        <authorList>
            <person name="Chanderbali A."/>
            <person name="Dervinis C."/>
            <person name="Anghel I."/>
            <person name="Soltis D."/>
            <person name="Soltis P."/>
            <person name="Zapata F."/>
        </authorList>
    </citation>
    <scope>NUCLEOTIDE SEQUENCE</scope>
    <source>
        <strain evidence="3">UCBG92.1500</strain>
        <tissue evidence="3">Leaf</tissue>
    </source>
</reference>
<dbReference type="PANTHER" id="PTHR33306">
    <property type="entry name" value="EXPRESSED PROTEIN-RELATED-RELATED"/>
    <property type="match status" value="1"/>
</dbReference>
<evidence type="ECO:0000256" key="1">
    <source>
        <dbReference type="SAM" id="Phobius"/>
    </source>
</evidence>
<keyword evidence="1" id="KW-0812">Transmembrane</keyword>
<evidence type="ECO:0000313" key="4">
    <source>
        <dbReference type="Proteomes" id="UP001187471"/>
    </source>
</evidence>
<comment type="caution">
    <text evidence="3">The sequence shown here is derived from an EMBL/GenBank/DDBJ whole genome shotgun (WGS) entry which is preliminary data.</text>
</comment>
<keyword evidence="2" id="KW-0732">Signal</keyword>
<dbReference type="EMBL" id="JAVXUO010001914">
    <property type="protein sequence ID" value="KAK2978008.1"/>
    <property type="molecule type" value="Genomic_DNA"/>
</dbReference>
<feature type="chain" id="PRO_5041635440" evidence="2">
    <location>
        <begin position="22"/>
        <end position="77"/>
    </location>
</feature>
<keyword evidence="1" id="KW-0472">Membrane</keyword>
<accession>A0AA88R2M7</accession>
<protein>
    <submittedName>
        <fullName evidence="3">Uncharacterized protein</fullName>
    </submittedName>
</protein>
<organism evidence="3 4">
    <name type="scientific">Escallonia rubra</name>
    <dbReference type="NCBI Taxonomy" id="112253"/>
    <lineage>
        <taxon>Eukaryota</taxon>
        <taxon>Viridiplantae</taxon>
        <taxon>Streptophyta</taxon>
        <taxon>Embryophyta</taxon>
        <taxon>Tracheophyta</taxon>
        <taxon>Spermatophyta</taxon>
        <taxon>Magnoliopsida</taxon>
        <taxon>eudicotyledons</taxon>
        <taxon>Gunneridae</taxon>
        <taxon>Pentapetalae</taxon>
        <taxon>asterids</taxon>
        <taxon>campanulids</taxon>
        <taxon>Escalloniales</taxon>
        <taxon>Escalloniaceae</taxon>
        <taxon>Escallonia</taxon>
    </lineage>
</organism>
<gene>
    <name evidence="3" type="ORF">RJ640_026442</name>
</gene>
<evidence type="ECO:0000313" key="3">
    <source>
        <dbReference type="EMBL" id="KAK2978008.1"/>
    </source>
</evidence>
<evidence type="ECO:0000256" key="2">
    <source>
        <dbReference type="SAM" id="SignalP"/>
    </source>
</evidence>
<dbReference type="AlphaFoldDB" id="A0AA88R2M7"/>
<sequence>MGWALLAAPLLILFAVRWLSTVENPDGLFGWNRRGRTNYLQSEGSSSWGVAALILVLLVMVQYHSTFLDSCSNKNFK</sequence>
<keyword evidence="1" id="KW-1133">Transmembrane helix</keyword>
<dbReference type="PANTHER" id="PTHR33306:SF7">
    <property type="entry name" value="EXPRESSED PROTEIN"/>
    <property type="match status" value="1"/>
</dbReference>
<dbReference type="Proteomes" id="UP001187471">
    <property type="component" value="Unassembled WGS sequence"/>
</dbReference>
<name>A0AA88R2M7_9ASTE</name>
<keyword evidence="4" id="KW-1185">Reference proteome</keyword>
<proteinExistence type="predicted"/>